<proteinExistence type="predicted"/>
<reference evidence="1" key="1">
    <citation type="submission" date="2023-05" db="EMBL/GenBank/DDBJ databases">
        <authorList>
            <consortium name="ELIXIR-Norway"/>
        </authorList>
    </citation>
    <scope>NUCLEOTIDE SEQUENCE</scope>
</reference>
<reference evidence="1" key="2">
    <citation type="submission" date="2025-03" db="EMBL/GenBank/DDBJ databases">
        <authorList>
            <consortium name="ELIXIR-Norway"/>
            <consortium name="Elixir Norway"/>
        </authorList>
    </citation>
    <scope>NUCLEOTIDE SEQUENCE</scope>
</reference>
<protein>
    <submittedName>
        <fullName evidence="1">Uncharacterized protein</fullName>
    </submittedName>
</protein>
<sequence>MDFLSHPNSTVQRCSPQSGGIPPASDAAVAAAPRARLGETNCSSWVWQNLAKEPENGHGSQDQSAAPLGAGALASRLAVPRPAPPGIPGAVRPPRC</sequence>
<accession>A0AC59ZRT1</accession>
<evidence type="ECO:0000313" key="2">
    <source>
        <dbReference type="Proteomes" id="UP001162501"/>
    </source>
</evidence>
<evidence type="ECO:0000313" key="1">
    <source>
        <dbReference type="EMBL" id="CAN0492718.1"/>
    </source>
</evidence>
<name>A0AC59ZRT1_RANTA</name>
<dbReference type="EMBL" id="OX596117">
    <property type="protein sequence ID" value="CAN0492718.1"/>
    <property type="molecule type" value="Genomic_DNA"/>
</dbReference>
<dbReference type="Proteomes" id="UP001162501">
    <property type="component" value="Chromosome 33"/>
</dbReference>
<gene>
    <name evidence="1" type="ORF">MRATA1EN22A_LOCUS21757</name>
</gene>
<organism evidence="1 2">
    <name type="scientific">Rangifer tarandus platyrhynchus</name>
    <name type="common">Svalbard reindeer</name>
    <dbReference type="NCBI Taxonomy" id="3082113"/>
    <lineage>
        <taxon>Eukaryota</taxon>
        <taxon>Metazoa</taxon>
        <taxon>Chordata</taxon>
        <taxon>Craniata</taxon>
        <taxon>Vertebrata</taxon>
        <taxon>Euteleostomi</taxon>
        <taxon>Mammalia</taxon>
        <taxon>Eutheria</taxon>
        <taxon>Laurasiatheria</taxon>
        <taxon>Artiodactyla</taxon>
        <taxon>Ruminantia</taxon>
        <taxon>Pecora</taxon>
        <taxon>Cervidae</taxon>
        <taxon>Odocoileinae</taxon>
        <taxon>Rangifer</taxon>
    </lineage>
</organism>